<organism evidence="1 2">
    <name type="scientific">Nyctereutes procyonoides</name>
    <name type="common">Raccoon dog</name>
    <name type="synonym">Canis procyonoides</name>
    <dbReference type="NCBI Taxonomy" id="34880"/>
    <lineage>
        <taxon>Eukaryota</taxon>
        <taxon>Metazoa</taxon>
        <taxon>Chordata</taxon>
        <taxon>Craniata</taxon>
        <taxon>Vertebrata</taxon>
        <taxon>Euteleostomi</taxon>
        <taxon>Mammalia</taxon>
        <taxon>Eutheria</taxon>
        <taxon>Laurasiatheria</taxon>
        <taxon>Carnivora</taxon>
        <taxon>Caniformia</taxon>
        <taxon>Canidae</taxon>
        <taxon>Nyctereutes</taxon>
    </lineage>
</organism>
<comment type="caution">
    <text evidence="1">The sequence shown here is derived from an EMBL/GenBank/DDBJ whole genome shotgun (WGS) entry which is preliminary data.</text>
</comment>
<evidence type="ECO:0000313" key="1">
    <source>
        <dbReference type="EMBL" id="CAD7689518.1"/>
    </source>
</evidence>
<sequence>MKTLVIGINSVTNGWTTILAKNLQKYLPNCSIICQGDWSKPKSEIKTEIDFYKISILIIKGFLLFNYKPFNTLWNRNYFLTIPYKECKKRSRPLFTSV</sequence>
<dbReference type="AlphaFoldDB" id="A0A811ZKV4"/>
<proteinExistence type="predicted"/>
<reference evidence="1" key="1">
    <citation type="submission" date="2020-12" db="EMBL/GenBank/DDBJ databases">
        <authorList>
            <consortium name="Molecular Ecology Group"/>
        </authorList>
    </citation>
    <scope>NUCLEOTIDE SEQUENCE</scope>
    <source>
        <strain evidence="1">TBG_1078</strain>
    </source>
</reference>
<evidence type="ECO:0000313" key="2">
    <source>
        <dbReference type="Proteomes" id="UP000645828"/>
    </source>
</evidence>
<dbReference type="InterPro" id="IPR027417">
    <property type="entry name" value="P-loop_NTPase"/>
</dbReference>
<name>A0A811ZKV4_NYCPR</name>
<gene>
    <name evidence="1" type="ORF">NYPRO_LOCUS22312</name>
</gene>
<dbReference type="Gene3D" id="3.40.50.300">
    <property type="entry name" value="P-loop containing nucleotide triphosphate hydrolases"/>
    <property type="match status" value="2"/>
</dbReference>
<keyword evidence="2" id="KW-1185">Reference proteome</keyword>
<accession>A0A811ZKV4</accession>
<dbReference type="EMBL" id="CAJHUB010000769">
    <property type="protein sequence ID" value="CAD7689518.1"/>
    <property type="molecule type" value="Genomic_DNA"/>
</dbReference>
<protein>
    <submittedName>
        <fullName evidence="1">(raccoon dog) hypothetical protein</fullName>
    </submittedName>
</protein>
<dbReference type="Proteomes" id="UP000645828">
    <property type="component" value="Unassembled WGS sequence"/>
</dbReference>